<dbReference type="EMBL" id="JANIIK010000034">
    <property type="protein sequence ID" value="KAJ3615229.1"/>
    <property type="molecule type" value="Genomic_DNA"/>
</dbReference>
<keyword evidence="2" id="KW-1185">Reference proteome</keyword>
<reference evidence="1" key="1">
    <citation type="submission" date="2022-07" db="EMBL/GenBank/DDBJ databases">
        <title>Chromosome-level genome of Muraenolepis orangiensis.</title>
        <authorList>
            <person name="Kim J."/>
        </authorList>
    </citation>
    <scope>NUCLEOTIDE SEQUENCE</scope>
    <source>
        <strain evidence="1">KU_S4_2022</strain>
        <tissue evidence="1">Muscle</tissue>
    </source>
</reference>
<gene>
    <name evidence="1" type="ORF">NHX12_018797</name>
</gene>
<evidence type="ECO:0000313" key="2">
    <source>
        <dbReference type="Proteomes" id="UP001148018"/>
    </source>
</evidence>
<comment type="caution">
    <text evidence="1">The sequence shown here is derived from an EMBL/GenBank/DDBJ whole genome shotgun (WGS) entry which is preliminary data.</text>
</comment>
<evidence type="ECO:0000313" key="1">
    <source>
        <dbReference type="EMBL" id="KAJ3615229.1"/>
    </source>
</evidence>
<accession>A0A9Q0EXY5</accession>
<proteinExistence type="predicted"/>
<protein>
    <submittedName>
        <fullName evidence="1">Uncharacterized protein</fullName>
    </submittedName>
</protein>
<dbReference type="AlphaFoldDB" id="A0A9Q0EXY5"/>
<sequence>MSVFTDIGCIPLTMSSTTTKGWTTLSIFHRALGNTNPPNFCDGAQLEAAGEADTFFAALKWLTKEIKGEQ</sequence>
<name>A0A9Q0EXY5_9TELE</name>
<organism evidence="1 2">
    <name type="scientific">Muraenolepis orangiensis</name>
    <name type="common">Patagonian moray cod</name>
    <dbReference type="NCBI Taxonomy" id="630683"/>
    <lineage>
        <taxon>Eukaryota</taxon>
        <taxon>Metazoa</taxon>
        <taxon>Chordata</taxon>
        <taxon>Craniata</taxon>
        <taxon>Vertebrata</taxon>
        <taxon>Euteleostomi</taxon>
        <taxon>Actinopterygii</taxon>
        <taxon>Neopterygii</taxon>
        <taxon>Teleostei</taxon>
        <taxon>Neoteleostei</taxon>
        <taxon>Acanthomorphata</taxon>
        <taxon>Zeiogadaria</taxon>
        <taxon>Gadariae</taxon>
        <taxon>Gadiformes</taxon>
        <taxon>Muraenolepidoidei</taxon>
        <taxon>Muraenolepididae</taxon>
        <taxon>Muraenolepis</taxon>
    </lineage>
</organism>
<dbReference type="OrthoDB" id="6084362at2759"/>
<dbReference type="Proteomes" id="UP001148018">
    <property type="component" value="Unassembled WGS sequence"/>
</dbReference>